<protein>
    <recommendedName>
        <fullName evidence="4 12">Ribosomal RNA small subunit methyltransferase E</fullName>
        <ecNumber evidence="3 12">2.1.1.193</ecNumber>
    </recommendedName>
</protein>
<gene>
    <name evidence="13" type="ORF">acsn021_25150</name>
</gene>
<evidence type="ECO:0000256" key="6">
    <source>
        <dbReference type="ARBA" id="ARBA00022552"/>
    </source>
</evidence>
<name>A0A6S6QYV8_9FIRM</name>
<dbReference type="PIRSF" id="PIRSF015601">
    <property type="entry name" value="MTase_slr0722"/>
    <property type="match status" value="1"/>
</dbReference>
<dbReference type="SUPFAM" id="SSF75217">
    <property type="entry name" value="alpha/beta knot"/>
    <property type="match status" value="1"/>
</dbReference>
<dbReference type="InterPro" id="IPR046887">
    <property type="entry name" value="RsmE_PUA-like"/>
</dbReference>
<evidence type="ECO:0000313" key="13">
    <source>
        <dbReference type="EMBL" id="BCJ94946.1"/>
    </source>
</evidence>
<keyword evidence="6 12" id="KW-0698">rRNA processing</keyword>
<evidence type="ECO:0000256" key="8">
    <source>
        <dbReference type="ARBA" id="ARBA00022679"/>
    </source>
</evidence>
<dbReference type="Pfam" id="PF20260">
    <property type="entry name" value="PUA_4"/>
    <property type="match status" value="1"/>
</dbReference>
<evidence type="ECO:0000256" key="11">
    <source>
        <dbReference type="ARBA" id="ARBA00047944"/>
    </source>
</evidence>
<evidence type="ECO:0000256" key="12">
    <source>
        <dbReference type="PIRNR" id="PIRNR015601"/>
    </source>
</evidence>
<dbReference type="KEGG" id="acel:acsn021_25150"/>
<dbReference type="InterPro" id="IPR029028">
    <property type="entry name" value="Alpha/beta_knot_MTases"/>
</dbReference>
<evidence type="ECO:0000256" key="3">
    <source>
        <dbReference type="ARBA" id="ARBA00012328"/>
    </source>
</evidence>
<keyword evidence="9 12" id="KW-0949">S-adenosyl-L-methionine</keyword>
<comment type="function">
    <text evidence="10 12">Specifically methylates the N3 position of the uracil ring of uridine 1498 (m3U1498) in 16S rRNA. Acts on the fully assembled 30S ribosomal subunit.</text>
</comment>
<dbReference type="PANTHER" id="PTHR30027">
    <property type="entry name" value="RIBOSOMAL RNA SMALL SUBUNIT METHYLTRANSFERASE E"/>
    <property type="match status" value="1"/>
</dbReference>
<dbReference type="InterPro" id="IPR029026">
    <property type="entry name" value="tRNA_m1G_MTases_N"/>
</dbReference>
<dbReference type="GO" id="GO:0070475">
    <property type="term" value="P:rRNA base methylation"/>
    <property type="evidence" value="ECO:0007669"/>
    <property type="project" value="TreeGrafter"/>
</dbReference>
<dbReference type="GO" id="GO:0005737">
    <property type="term" value="C:cytoplasm"/>
    <property type="evidence" value="ECO:0007669"/>
    <property type="project" value="UniProtKB-SubCell"/>
</dbReference>
<evidence type="ECO:0000256" key="2">
    <source>
        <dbReference type="ARBA" id="ARBA00005528"/>
    </source>
</evidence>
<dbReference type="NCBIfam" id="TIGR00046">
    <property type="entry name" value="RsmE family RNA methyltransferase"/>
    <property type="match status" value="1"/>
</dbReference>
<keyword evidence="8 12" id="KW-0808">Transferase</keyword>
<dbReference type="InterPro" id="IPR015947">
    <property type="entry name" value="PUA-like_sf"/>
</dbReference>
<keyword evidence="5 12" id="KW-0963">Cytoplasm</keyword>
<reference evidence="13 14" key="1">
    <citation type="journal article" date="2016" name="Int. J. Syst. Evol. Microbiol.">
        <title>Descriptions of Anaerotaenia torta gen. nov., sp. nov. and Anaerocolumna cellulosilytica gen. nov., sp. nov. isolated from a methanogenic reactor of cattle waste.</title>
        <authorList>
            <person name="Uek A."/>
            <person name="Ohtaki Y."/>
            <person name="Kaku N."/>
            <person name="Ueki K."/>
        </authorList>
    </citation>
    <scope>NUCLEOTIDE SEQUENCE [LARGE SCALE GENOMIC DNA]</scope>
    <source>
        <strain evidence="13 14">SN021</strain>
    </source>
</reference>
<accession>A0A6S6QYV8</accession>
<evidence type="ECO:0000256" key="9">
    <source>
        <dbReference type="ARBA" id="ARBA00022691"/>
    </source>
</evidence>
<dbReference type="InterPro" id="IPR046886">
    <property type="entry name" value="RsmE_MTase_dom"/>
</dbReference>
<organism evidence="13 14">
    <name type="scientific">Anaerocolumna cellulosilytica</name>
    <dbReference type="NCBI Taxonomy" id="433286"/>
    <lineage>
        <taxon>Bacteria</taxon>
        <taxon>Bacillati</taxon>
        <taxon>Bacillota</taxon>
        <taxon>Clostridia</taxon>
        <taxon>Lachnospirales</taxon>
        <taxon>Lachnospiraceae</taxon>
        <taxon>Anaerocolumna</taxon>
    </lineage>
</organism>
<proteinExistence type="inferred from homology"/>
<dbReference type="RefSeq" id="WP_184088699.1">
    <property type="nucleotide sequence ID" value="NZ_AP023367.1"/>
</dbReference>
<dbReference type="Gene3D" id="2.40.240.20">
    <property type="entry name" value="Hypothetical PUA domain-like, domain 1"/>
    <property type="match status" value="1"/>
</dbReference>
<keyword evidence="7 12" id="KW-0489">Methyltransferase</keyword>
<dbReference type="NCBIfam" id="NF008692">
    <property type="entry name" value="PRK11713.1-5"/>
    <property type="match status" value="1"/>
</dbReference>
<comment type="catalytic activity">
    <reaction evidence="11 12">
        <text>uridine(1498) in 16S rRNA + S-adenosyl-L-methionine = N(3)-methyluridine(1498) in 16S rRNA + S-adenosyl-L-homocysteine + H(+)</text>
        <dbReference type="Rhea" id="RHEA:42920"/>
        <dbReference type="Rhea" id="RHEA-COMP:10283"/>
        <dbReference type="Rhea" id="RHEA-COMP:10284"/>
        <dbReference type="ChEBI" id="CHEBI:15378"/>
        <dbReference type="ChEBI" id="CHEBI:57856"/>
        <dbReference type="ChEBI" id="CHEBI:59789"/>
        <dbReference type="ChEBI" id="CHEBI:65315"/>
        <dbReference type="ChEBI" id="CHEBI:74502"/>
        <dbReference type="EC" id="2.1.1.193"/>
    </reaction>
</comment>
<comment type="similarity">
    <text evidence="2 12">Belongs to the RNA methyltransferase RsmE family.</text>
</comment>
<dbReference type="InterPro" id="IPR006700">
    <property type="entry name" value="RsmE"/>
</dbReference>
<sequence>MYRFYVEQNQIKENSICILDSDVNHIKNVLRMNRGDTLIACDGQGKDYICSITDLSDKIVELAIKQVQNSYAELEGRIYLFQGLPKKDKMELIIQKAVELGVYEIIPVMTKRTVVKLEDKKKELKKLERWQAIATSAAKQSGRGIIPRIAGTKTLKQALDYGSELDCRFIPYENAEGIEYTKEVIANIQSKHKVGIFIGPEGGFEEKEITLAKEAGYQPITLGKRILRTETAGLAILSMIMLQMET</sequence>
<evidence type="ECO:0000256" key="1">
    <source>
        <dbReference type="ARBA" id="ARBA00004496"/>
    </source>
</evidence>
<evidence type="ECO:0000256" key="10">
    <source>
        <dbReference type="ARBA" id="ARBA00025699"/>
    </source>
</evidence>
<evidence type="ECO:0000256" key="4">
    <source>
        <dbReference type="ARBA" id="ARBA00013673"/>
    </source>
</evidence>
<dbReference type="Gene3D" id="3.40.1280.10">
    <property type="match status" value="1"/>
</dbReference>
<evidence type="ECO:0000256" key="7">
    <source>
        <dbReference type="ARBA" id="ARBA00022603"/>
    </source>
</evidence>
<dbReference type="SUPFAM" id="SSF88697">
    <property type="entry name" value="PUA domain-like"/>
    <property type="match status" value="1"/>
</dbReference>
<keyword evidence="14" id="KW-1185">Reference proteome</keyword>
<dbReference type="EC" id="2.1.1.193" evidence="3 12"/>
<evidence type="ECO:0000313" key="14">
    <source>
        <dbReference type="Proteomes" id="UP000515561"/>
    </source>
</evidence>
<dbReference type="Pfam" id="PF04452">
    <property type="entry name" value="Methyltrans_RNA"/>
    <property type="match status" value="1"/>
</dbReference>
<dbReference type="EMBL" id="AP023367">
    <property type="protein sequence ID" value="BCJ94946.1"/>
    <property type="molecule type" value="Genomic_DNA"/>
</dbReference>
<comment type="subcellular location">
    <subcellularLocation>
        <location evidence="1 12">Cytoplasm</location>
    </subcellularLocation>
</comment>
<dbReference type="AlphaFoldDB" id="A0A6S6QYV8"/>
<dbReference type="GO" id="GO:0070042">
    <property type="term" value="F:rRNA (uridine-N3-)-methyltransferase activity"/>
    <property type="evidence" value="ECO:0007669"/>
    <property type="project" value="TreeGrafter"/>
</dbReference>
<dbReference type="CDD" id="cd18084">
    <property type="entry name" value="RsmE-like"/>
    <property type="match status" value="1"/>
</dbReference>
<dbReference type="PANTHER" id="PTHR30027:SF3">
    <property type="entry name" value="16S RRNA (URACIL(1498)-N(3))-METHYLTRANSFERASE"/>
    <property type="match status" value="1"/>
</dbReference>
<evidence type="ECO:0000256" key="5">
    <source>
        <dbReference type="ARBA" id="ARBA00022490"/>
    </source>
</evidence>
<dbReference type="Proteomes" id="UP000515561">
    <property type="component" value="Chromosome"/>
</dbReference>